<dbReference type="InterPro" id="IPR050416">
    <property type="entry name" value="FAD-linked_Oxidoreductase"/>
</dbReference>
<dbReference type="GO" id="GO:0071949">
    <property type="term" value="F:FAD binding"/>
    <property type="evidence" value="ECO:0007669"/>
    <property type="project" value="InterPro"/>
</dbReference>
<reference evidence="7 8" key="1">
    <citation type="submission" date="2016-06" db="EMBL/GenBank/DDBJ databases">
        <authorList>
            <person name="Kjaerup R.B."/>
            <person name="Dalgaard T.S."/>
            <person name="Juul-Madsen H.R."/>
        </authorList>
    </citation>
    <scope>NUCLEOTIDE SEQUENCE [LARGE SCALE GENOMIC DNA]</scope>
</reference>
<feature type="domain" description="FAD-binding PCMH-type" evidence="6">
    <location>
        <begin position="73"/>
        <end position="245"/>
    </location>
</feature>
<dbReference type="AlphaFoldDB" id="A0A1X7RWY2"/>
<organism evidence="7 8">
    <name type="scientific">Zymoseptoria tritici (strain ST99CH_3D7)</name>
    <dbReference type="NCBI Taxonomy" id="1276538"/>
    <lineage>
        <taxon>Eukaryota</taxon>
        <taxon>Fungi</taxon>
        <taxon>Dikarya</taxon>
        <taxon>Ascomycota</taxon>
        <taxon>Pezizomycotina</taxon>
        <taxon>Dothideomycetes</taxon>
        <taxon>Dothideomycetidae</taxon>
        <taxon>Mycosphaerellales</taxon>
        <taxon>Mycosphaerellaceae</taxon>
        <taxon>Zymoseptoria</taxon>
    </lineage>
</organism>
<dbReference type="PROSITE" id="PS51387">
    <property type="entry name" value="FAD_PCMH"/>
    <property type="match status" value="1"/>
</dbReference>
<dbReference type="PANTHER" id="PTHR42973">
    <property type="entry name" value="BINDING OXIDOREDUCTASE, PUTATIVE (AFU_ORTHOLOGUE AFUA_1G17690)-RELATED"/>
    <property type="match status" value="1"/>
</dbReference>
<dbReference type="Pfam" id="PF01565">
    <property type="entry name" value="FAD_binding_4"/>
    <property type="match status" value="1"/>
</dbReference>
<evidence type="ECO:0000259" key="6">
    <source>
        <dbReference type="PROSITE" id="PS51387"/>
    </source>
</evidence>
<dbReference type="InterPro" id="IPR036318">
    <property type="entry name" value="FAD-bd_PCMH-like_sf"/>
</dbReference>
<evidence type="ECO:0000256" key="1">
    <source>
        <dbReference type="ARBA" id="ARBA00005466"/>
    </source>
</evidence>
<dbReference type="STRING" id="1276538.A0A1X7RWY2"/>
<proteinExistence type="inferred from homology"/>
<gene>
    <name evidence="7" type="ORF">ZT3D7_G7028</name>
</gene>
<evidence type="ECO:0000313" key="7">
    <source>
        <dbReference type="EMBL" id="SMQ51875.1"/>
    </source>
</evidence>
<evidence type="ECO:0000256" key="2">
    <source>
        <dbReference type="ARBA" id="ARBA00022630"/>
    </source>
</evidence>
<dbReference type="InterPro" id="IPR016169">
    <property type="entry name" value="FAD-bd_PCMH_sub2"/>
</dbReference>
<dbReference type="InterPro" id="IPR006094">
    <property type="entry name" value="Oxid_FAD_bind_N"/>
</dbReference>
<keyword evidence="8" id="KW-1185">Reference proteome</keyword>
<keyword evidence="3" id="KW-0274">FAD</keyword>
<protein>
    <recommendedName>
        <fullName evidence="6">FAD-binding PCMH-type domain-containing protein</fullName>
    </recommendedName>
</protein>
<dbReference type="PANTHER" id="PTHR42973:SF13">
    <property type="entry name" value="FAD-BINDING PCMH-TYPE DOMAIN-CONTAINING PROTEIN"/>
    <property type="match status" value="1"/>
</dbReference>
<evidence type="ECO:0000256" key="5">
    <source>
        <dbReference type="SAM" id="SignalP"/>
    </source>
</evidence>
<dbReference type="GO" id="GO:0016491">
    <property type="term" value="F:oxidoreductase activity"/>
    <property type="evidence" value="ECO:0007669"/>
    <property type="project" value="UniProtKB-KW"/>
</dbReference>
<dbReference type="SUPFAM" id="SSF56176">
    <property type="entry name" value="FAD-binding/transporter-associated domain-like"/>
    <property type="match status" value="1"/>
</dbReference>
<dbReference type="InterPro" id="IPR016166">
    <property type="entry name" value="FAD-bd_PCMH"/>
</dbReference>
<keyword evidence="4" id="KW-0560">Oxidoreductase</keyword>
<sequence>MMLPSRSSLASTAAFVLSIGPIYATPTTEAAAACRALSKEYPKQVANSALELNLTLSSDYFQARQEYWSQANADIKPACIFFPGSAQEVSFAVKVLNNYTSVPWTVKGAGHNPNVQFSSVQDGILISLEANMKYTTLDRRNIAHVGAGCRWTDVAKVLDISSRAVVSGRLGVVGVPGLTMGGGLSFLSAERGMTADNVESYQVVTAAGEIVEASKTENSDLWYAMKGGGGQFGIVTEFRMATYPIGLVWGGYKIFSMSQKEKVINATHNLVGNYYDTKAAVIVTYTSTLDSLLDIFVVFFFYNAPDGPGEILNEFNSIPALVDGTKPRQTYGQLLDSNSQFSLPGQRYLIRTGTLPNLPGSQGIDLYTQAFDSYFAAGKKAQLETIDNFIFSMAFQPIPHQLQANSVNNPNGVNLLGFNPDHGDKVIMEYDVSWLSALTDKKAAAYLTAATEPAQQYAKSKYAGVKPTNYKSGDLNTIPYNPIFMNDAMYNQDPLRSYGAATYDRLKQIQRERDPNGLFSKRAGGFKFT</sequence>
<dbReference type="InterPro" id="IPR016167">
    <property type="entry name" value="FAD-bd_PCMH_sub1"/>
</dbReference>
<dbReference type="EMBL" id="LT853697">
    <property type="protein sequence ID" value="SMQ51875.1"/>
    <property type="molecule type" value="Genomic_DNA"/>
</dbReference>
<evidence type="ECO:0000256" key="4">
    <source>
        <dbReference type="ARBA" id="ARBA00023002"/>
    </source>
</evidence>
<comment type="similarity">
    <text evidence="1">Belongs to the oxygen-dependent FAD-linked oxidoreductase family.</text>
</comment>
<dbReference type="Gene3D" id="3.40.462.20">
    <property type="match status" value="1"/>
</dbReference>
<evidence type="ECO:0000256" key="3">
    <source>
        <dbReference type="ARBA" id="ARBA00022827"/>
    </source>
</evidence>
<keyword evidence="5" id="KW-0732">Signal</keyword>
<name>A0A1X7RWY2_ZYMT9</name>
<dbReference type="Gene3D" id="3.30.43.10">
    <property type="entry name" value="Uridine Diphospho-n-acetylenolpyruvylglucosamine Reductase, domain 2"/>
    <property type="match status" value="1"/>
</dbReference>
<keyword evidence="2" id="KW-0285">Flavoprotein</keyword>
<evidence type="ECO:0000313" key="8">
    <source>
        <dbReference type="Proteomes" id="UP000215127"/>
    </source>
</evidence>
<feature type="chain" id="PRO_5013253924" description="FAD-binding PCMH-type domain-containing protein" evidence="5">
    <location>
        <begin position="25"/>
        <end position="529"/>
    </location>
</feature>
<dbReference type="Gene3D" id="3.30.465.10">
    <property type="match status" value="1"/>
</dbReference>
<dbReference type="Proteomes" id="UP000215127">
    <property type="component" value="Chromosome 6"/>
</dbReference>
<accession>A0A1X7RWY2</accession>
<feature type="signal peptide" evidence="5">
    <location>
        <begin position="1"/>
        <end position="24"/>
    </location>
</feature>